<organism evidence="1 2">
    <name type="scientific">Terfezia boudieri ATCC MYA-4762</name>
    <dbReference type="NCBI Taxonomy" id="1051890"/>
    <lineage>
        <taxon>Eukaryota</taxon>
        <taxon>Fungi</taxon>
        <taxon>Dikarya</taxon>
        <taxon>Ascomycota</taxon>
        <taxon>Pezizomycotina</taxon>
        <taxon>Pezizomycetes</taxon>
        <taxon>Pezizales</taxon>
        <taxon>Pezizaceae</taxon>
        <taxon>Terfezia</taxon>
    </lineage>
</organism>
<name>A0A3N4LHX8_9PEZI</name>
<dbReference type="OrthoDB" id="5413714at2759"/>
<evidence type="ECO:0000313" key="2">
    <source>
        <dbReference type="Proteomes" id="UP000267821"/>
    </source>
</evidence>
<accession>A0A3N4LHX8</accession>
<protein>
    <submittedName>
        <fullName evidence="1">Uncharacterized protein</fullName>
    </submittedName>
</protein>
<gene>
    <name evidence="1" type="ORF">L211DRAFT_870231</name>
</gene>
<dbReference type="AlphaFoldDB" id="A0A3N4LHX8"/>
<evidence type="ECO:0000313" key="1">
    <source>
        <dbReference type="EMBL" id="RPB21079.1"/>
    </source>
</evidence>
<sequence>MGTGIRRPLHSPALCPVRYCMAVWYREREFAVLKLSVFVCWSFSTDDHEVWIKVFQPVDREFIVPLEPSAQGATSIPPPEGFGPPVTFEPGFVLKKRTWVIARTVKIASQQVKHTSSYPPAYPPQTFFLLKAGTIYLGSIESDDDDDDRGLQDQEDHSIDIATFMEFLHNTAAYMNPDVAEMAKKYADRRKELLENRVFEWINTIQ</sequence>
<dbReference type="EMBL" id="ML121564">
    <property type="protein sequence ID" value="RPB21079.1"/>
    <property type="molecule type" value="Genomic_DNA"/>
</dbReference>
<proteinExistence type="predicted"/>
<dbReference type="InParanoid" id="A0A3N4LHX8"/>
<keyword evidence="2" id="KW-1185">Reference proteome</keyword>
<dbReference type="Proteomes" id="UP000267821">
    <property type="component" value="Unassembled WGS sequence"/>
</dbReference>
<reference evidence="1 2" key="1">
    <citation type="journal article" date="2018" name="Nat. Ecol. Evol.">
        <title>Pezizomycetes genomes reveal the molecular basis of ectomycorrhizal truffle lifestyle.</title>
        <authorList>
            <person name="Murat C."/>
            <person name="Payen T."/>
            <person name="Noel B."/>
            <person name="Kuo A."/>
            <person name="Morin E."/>
            <person name="Chen J."/>
            <person name="Kohler A."/>
            <person name="Krizsan K."/>
            <person name="Balestrini R."/>
            <person name="Da Silva C."/>
            <person name="Montanini B."/>
            <person name="Hainaut M."/>
            <person name="Levati E."/>
            <person name="Barry K.W."/>
            <person name="Belfiori B."/>
            <person name="Cichocki N."/>
            <person name="Clum A."/>
            <person name="Dockter R.B."/>
            <person name="Fauchery L."/>
            <person name="Guy J."/>
            <person name="Iotti M."/>
            <person name="Le Tacon F."/>
            <person name="Lindquist E.A."/>
            <person name="Lipzen A."/>
            <person name="Malagnac F."/>
            <person name="Mello A."/>
            <person name="Molinier V."/>
            <person name="Miyauchi S."/>
            <person name="Poulain J."/>
            <person name="Riccioni C."/>
            <person name="Rubini A."/>
            <person name="Sitrit Y."/>
            <person name="Splivallo R."/>
            <person name="Traeger S."/>
            <person name="Wang M."/>
            <person name="Zifcakova L."/>
            <person name="Wipf D."/>
            <person name="Zambonelli A."/>
            <person name="Paolocci F."/>
            <person name="Nowrousian M."/>
            <person name="Ottonello S."/>
            <person name="Baldrian P."/>
            <person name="Spatafora J.W."/>
            <person name="Henrissat B."/>
            <person name="Nagy L.G."/>
            <person name="Aury J.M."/>
            <person name="Wincker P."/>
            <person name="Grigoriev I.V."/>
            <person name="Bonfante P."/>
            <person name="Martin F.M."/>
        </authorList>
    </citation>
    <scope>NUCLEOTIDE SEQUENCE [LARGE SCALE GENOMIC DNA]</scope>
    <source>
        <strain evidence="1 2">ATCC MYA-4762</strain>
    </source>
</reference>